<feature type="region of interest" description="Disordered" evidence="1">
    <location>
        <begin position="1"/>
        <end position="85"/>
    </location>
</feature>
<accession>A0AAV2CYB2</accession>
<name>A0AAV2CYB2_9ROSI</name>
<evidence type="ECO:0000313" key="3">
    <source>
        <dbReference type="Proteomes" id="UP001497516"/>
    </source>
</evidence>
<gene>
    <name evidence="2" type="ORF">LTRI10_LOCUS8473</name>
</gene>
<feature type="compositionally biased region" description="Basic and acidic residues" evidence="1">
    <location>
        <begin position="71"/>
        <end position="85"/>
    </location>
</feature>
<dbReference type="AlphaFoldDB" id="A0AAV2CYB2"/>
<sequence>MPNENKSVSPPGDGAISVRHYMNAPLDNIREDPSEDEDLGKSDALVGVVVNDAPPKDVGNISSRANQDVVVDDKQRHEDPKSEQV</sequence>
<keyword evidence="3" id="KW-1185">Reference proteome</keyword>
<evidence type="ECO:0000313" key="2">
    <source>
        <dbReference type="EMBL" id="CAL1361079.1"/>
    </source>
</evidence>
<dbReference type="Proteomes" id="UP001497516">
    <property type="component" value="Chromosome 10"/>
</dbReference>
<proteinExistence type="predicted"/>
<protein>
    <submittedName>
        <fullName evidence="2">Uncharacterized protein</fullName>
    </submittedName>
</protein>
<organism evidence="2 3">
    <name type="scientific">Linum trigynum</name>
    <dbReference type="NCBI Taxonomy" id="586398"/>
    <lineage>
        <taxon>Eukaryota</taxon>
        <taxon>Viridiplantae</taxon>
        <taxon>Streptophyta</taxon>
        <taxon>Embryophyta</taxon>
        <taxon>Tracheophyta</taxon>
        <taxon>Spermatophyta</taxon>
        <taxon>Magnoliopsida</taxon>
        <taxon>eudicotyledons</taxon>
        <taxon>Gunneridae</taxon>
        <taxon>Pentapetalae</taxon>
        <taxon>rosids</taxon>
        <taxon>fabids</taxon>
        <taxon>Malpighiales</taxon>
        <taxon>Linaceae</taxon>
        <taxon>Linum</taxon>
    </lineage>
</organism>
<dbReference type="EMBL" id="OZ034814">
    <property type="protein sequence ID" value="CAL1361079.1"/>
    <property type="molecule type" value="Genomic_DNA"/>
</dbReference>
<reference evidence="2 3" key="1">
    <citation type="submission" date="2024-04" db="EMBL/GenBank/DDBJ databases">
        <authorList>
            <person name="Fracassetti M."/>
        </authorList>
    </citation>
    <scope>NUCLEOTIDE SEQUENCE [LARGE SCALE GENOMIC DNA]</scope>
</reference>
<evidence type="ECO:0000256" key="1">
    <source>
        <dbReference type="SAM" id="MobiDB-lite"/>
    </source>
</evidence>